<dbReference type="EMBL" id="JAPNKE010000002">
    <property type="protein sequence ID" value="MCY1008840.1"/>
    <property type="molecule type" value="Genomic_DNA"/>
</dbReference>
<reference evidence="7" key="1">
    <citation type="submission" date="2022-11" db="EMBL/GenBank/DDBJ databases">
        <title>Minimal conservation of predation-associated metabolite biosynthetic gene clusters underscores biosynthetic potential of Myxococcota including descriptions for ten novel species: Archangium lansinium sp. nov., Myxococcus landrumus sp. nov., Nannocystis bai.</title>
        <authorList>
            <person name="Ahearne A."/>
            <person name="Stevens C."/>
            <person name="Phillips K."/>
        </authorList>
    </citation>
    <scope>NUCLEOTIDE SEQUENCE</scope>
    <source>
        <strain evidence="7">Na p29</strain>
    </source>
</reference>
<gene>
    <name evidence="7" type="ORF">OV079_25445</name>
</gene>
<evidence type="ECO:0000259" key="6">
    <source>
        <dbReference type="PROSITE" id="PS51194"/>
    </source>
</evidence>
<dbReference type="GO" id="GO:0016787">
    <property type="term" value="F:hydrolase activity"/>
    <property type="evidence" value="ECO:0007669"/>
    <property type="project" value="UniProtKB-KW"/>
</dbReference>
<dbReference type="PROSITE" id="PS51194">
    <property type="entry name" value="HELICASE_CTER"/>
    <property type="match status" value="1"/>
</dbReference>
<keyword evidence="3 7" id="KW-0347">Helicase</keyword>
<name>A0A9X3ES03_9BACT</name>
<accession>A0A9X3ES03</accession>
<dbReference type="AlphaFoldDB" id="A0A9X3ES03"/>
<proteinExistence type="predicted"/>
<dbReference type="GO" id="GO:0005524">
    <property type="term" value="F:ATP binding"/>
    <property type="evidence" value="ECO:0007669"/>
    <property type="project" value="UniProtKB-KW"/>
</dbReference>
<evidence type="ECO:0000256" key="3">
    <source>
        <dbReference type="ARBA" id="ARBA00022806"/>
    </source>
</evidence>
<dbReference type="RefSeq" id="WP_267771464.1">
    <property type="nucleotide sequence ID" value="NZ_JAPNKE010000002.1"/>
</dbReference>
<feature type="compositionally biased region" description="Polar residues" evidence="5">
    <location>
        <begin position="285"/>
        <end position="295"/>
    </location>
</feature>
<dbReference type="Pfam" id="PF00271">
    <property type="entry name" value="Helicase_C"/>
    <property type="match status" value="1"/>
</dbReference>
<dbReference type="InterPro" id="IPR001650">
    <property type="entry name" value="Helicase_C-like"/>
</dbReference>
<evidence type="ECO:0000256" key="4">
    <source>
        <dbReference type="ARBA" id="ARBA00022840"/>
    </source>
</evidence>
<dbReference type="SUPFAM" id="SSF52540">
    <property type="entry name" value="P-loop containing nucleoside triphosphate hydrolases"/>
    <property type="match status" value="1"/>
</dbReference>
<evidence type="ECO:0000313" key="7">
    <source>
        <dbReference type="EMBL" id="MCY1008840.1"/>
    </source>
</evidence>
<feature type="domain" description="Helicase C-terminal" evidence="6">
    <location>
        <begin position="37"/>
        <end position="190"/>
    </location>
</feature>
<evidence type="ECO:0000256" key="2">
    <source>
        <dbReference type="ARBA" id="ARBA00022801"/>
    </source>
</evidence>
<dbReference type="Proteomes" id="UP001150924">
    <property type="component" value="Unassembled WGS sequence"/>
</dbReference>
<evidence type="ECO:0000313" key="8">
    <source>
        <dbReference type="Proteomes" id="UP001150924"/>
    </source>
</evidence>
<evidence type="ECO:0000256" key="5">
    <source>
        <dbReference type="SAM" id="MobiDB-lite"/>
    </source>
</evidence>
<dbReference type="InterPro" id="IPR027417">
    <property type="entry name" value="P-loop_NTPase"/>
</dbReference>
<evidence type="ECO:0000256" key="1">
    <source>
        <dbReference type="ARBA" id="ARBA00022741"/>
    </source>
</evidence>
<dbReference type="InterPro" id="IPR050699">
    <property type="entry name" value="RNA-DNA_Helicase"/>
</dbReference>
<comment type="caution">
    <text evidence="7">The sequence shown here is derived from an EMBL/GenBank/DDBJ whole genome shotgun (WGS) entry which is preliminary data.</text>
</comment>
<keyword evidence="4" id="KW-0067">ATP-binding</keyword>
<dbReference type="SMART" id="SM00490">
    <property type="entry name" value="HELICc"/>
    <property type="match status" value="1"/>
</dbReference>
<feature type="region of interest" description="Disordered" evidence="5">
    <location>
        <begin position="270"/>
        <end position="295"/>
    </location>
</feature>
<organism evidence="7 8">
    <name type="scientific">Nannocystis pusilla</name>
    <dbReference type="NCBI Taxonomy" id="889268"/>
    <lineage>
        <taxon>Bacteria</taxon>
        <taxon>Pseudomonadati</taxon>
        <taxon>Myxococcota</taxon>
        <taxon>Polyangia</taxon>
        <taxon>Nannocystales</taxon>
        <taxon>Nannocystaceae</taxon>
        <taxon>Nannocystis</taxon>
    </lineage>
</organism>
<dbReference type="PANTHER" id="PTHR12131:SF1">
    <property type="entry name" value="ATP-DEPENDENT RNA HELICASE SUPV3L1, MITOCHONDRIAL-RELATED"/>
    <property type="match status" value="1"/>
</dbReference>
<dbReference type="Gene3D" id="3.40.50.300">
    <property type="entry name" value="P-loop containing nucleotide triphosphate hydrolases"/>
    <property type="match status" value="1"/>
</dbReference>
<protein>
    <submittedName>
        <fullName evidence="7">Helicase-related protein</fullName>
    </submittedName>
</protein>
<dbReference type="GO" id="GO:0004386">
    <property type="term" value="F:helicase activity"/>
    <property type="evidence" value="ECO:0007669"/>
    <property type="project" value="UniProtKB-KW"/>
</dbReference>
<dbReference type="PANTHER" id="PTHR12131">
    <property type="entry name" value="ATP-DEPENDENT RNA AND DNA HELICASE"/>
    <property type="match status" value="1"/>
</dbReference>
<keyword evidence="1" id="KW-0547">Nucleotide-binding</keyword>
<keyword evidence="2" id="KW-0378">Hydrolase</keyword>
<keyword evidence="8" id="KW-1185">Reference proteome</keyword>
<sequence length="295" mass="31312">MFLGSDTMTAAVEALVPTARIERHPRFSRLRGVAPLELTQLPPRSAVVAFSADQVYALAEQLRRRRGGAAVVLGALSPRTRNAQVAMYQAGEVDYIVATDAIGMGLNMDVDHVAFAALGKFDGRTNRPLEAAELAQIAGRAGRYTKDGTFGPLATLGPLPQGLVISIERHHSRRWSGWCGEVRTSTSRASRRWRARCGSGRRGRGCSCSSAATTRRCSSSWRACPRCGPSRSSPAPSSCCGRCAGSPTFASCSRARTPGCSRRCTCSWPSTAASTRGGSSGACVGSTTPRATSRR</sequence>